<evidence type="ECO:0000313" key="2">
    <source>
        <dbReference type="Proteomes" id="UP000027604"/>
    </source>
</evidence>
<keyword evidence="2" id="KW-1185">Reference proteome</keyword>
<sequence length="52" mass="5865">MSGKSGSTIKAVVLWRSLAALRAWARPLENGFDGNNFQLMLAYRAAIFFQWC</sequence>
<dbReference type="Proteomes" id="UP000027604">
    <property type="component" value="Chromosome I"/>
</dbReference>
<dbReference type="AlphaFoldDB" id="W0V6G3"/>
<name>W0V6G3_9BURK</name>
<organism evidence="1 2">
    <name type="scientific">Janthinobacterium agaricidamnosum NBRC 102515 = DSM 9628</name>
    <dbReference type="NCBI Taxonomy" id="1349767"/>
    <lineage>
        <taxon>Bacteria</taxon>
        <taxon>Pseudomonadati</taxon>
        <taxon>Pseudomonadota</taxon>
        <taxon>Betaproteobacteria</taxon>
        <taxon>Burkholderiales</taxon>
        <taxon>Oxalobacteraceae</taxon>
        <taxon>Janthinobacterium</taxon>
    </lineage>
</organism>
<dbReference type="HOGENOM" id="CLU_3080718_0_0_4"/>
<reference evidence="1 2" key="1">
    <citation type="journal article" date="2015" name="Genome Announc.">
        <title>Genome Sequence of Mushroom Soft-Rot Pathogen Janthinobacterium agaricidamnosum.</title>
        <authorList>
            <person name="Graupner K."/>
            <person name="Lackner G."/>
            <person name="Hertweck C."/>
        </authorList>
    </citation>
    <scope>NUCLEOTIDE SEQUENCE [LARGE SCALE GENOMIC DNA]</scope>
    <source>
        <strain evidence="2">NBRC 102515 / DSM 9628</strain>
    </source>
</reference>
<evidence type="ECO:0000313" key="1">
    <source>
        <dbReference type="EMBL" id="CDG82867.1"/>
    </source>
</evidence>
<gene>
    <name evidence="1" type="ORF">GJA_2232</name>
</gene>
<dbReference type="PATRIC" id="fig|1349767.4.peg.3984"/>
<protein>
    <submittedName>
        <fullName evidence="1">Uncharacterized protein</fullName>
    </submittedName>
</protein>
<proteinExistence type="predicted"/>
<accession>W0V6G3</accession>
<dbReference type="KEGG" id="jag:GJA_2232"/>
<dbReference type="EMBL" id="HG322949">
    <property type="protein sequence ID" value="CDG82867.1"/>
    <property type="molecule type" value="Genomic_DNA"/>
</dbReference>
<dbReference type="STRING" id="1349767.GJA_2232"/>